<reference evidence="19" key="1">
    <citation type="journal article" date="2020" name="J. Eukaryot. Microbiol.">
        <title>De novo Sequencing, Assembly and Annotation of the Transcriptome for the Free-Living Testate Amoeba Arcella intermedia.</title>
        <authorList>
            <person name="Ribeiro G.M."/>
            <person name="Porfirio-Sousa A.L."/>
            <person name="Maurer-Alcala X.X."/>
            <person name="Katz L.A."/>
            <person name="Lahr D.J.G."/>
        </authorList>
    </citation>
    <scope>NUCLEOTIDE SEQUENCE</scope>
</reference>
<evidence type="ECO:0000256" key="14">
    <source>
        <dbReference type="ARBA" id="ARBA00034003"/>
    </source>
</evidence>
<keyword evidence="12 15" id="KW-0234">DNA repair</keyword>
<dbReference type="Gene3D" id="3.30.470.30">
    <property type="entry name" value="DNA ligase/mRNA capping enzyme"/>
    <property type="match status" value="1"/>
</dbReference>
<evidence type="ECO:0000256" key="3">
    <source>
        <dbReference type="ARBA" id="ARBA00007572"/>
    </source>
</evidence>
<dbReference type="CDD" id="cd07967">
    <property type="entry name" value="OBF_DNA_ligase_III"/>
    <property type="match status" value="1"/>
</dbReference>
<keyword evidence="5" id="KW-0132">Cell division</keyword>
<dbReference type="PROSITE" id="PS50172">
    <property type="entry name" value="BRCT"/>
    <property type="match status" value="1"/>
</dbReference>
<dbReference type="Gene3D" id="2.40.50.140">
    <property type="entry name" value="Nucleic acid-binding proteins"/>
    <property type="match status" value="1"/>
</dbReference>
<dbReference type="InterPro" id="IPR036420">
    <property type="entry name" value="BRCT_dom_sf"/>
</dbReference>
<keyword evidence="9 15" id="KW-0227">DNA damage</keyword>
<dbReference type="InterPro" id="IPR012310">
    <property type="entry name" value="DNA_ligase_ATP-dep_cent"/>
</dbReference>
<evidence type="ECO:0000259" key="18">
    <source>
        <dbReference type="PROSITE" id="PS50172"/>
    </source>
</evidence>
<dbReference type="FunFam" id="3.30.470.30:FF:000003">
    <property type="entry name" value="DNA ligase"/>
    <property type="match status" value="1"/>
</dbReference>
<dbReference type="InterPro" id="IPR001357">
    <property type="entry name" value="BRCT_dom"/>
</dbReference>
<dbReference type="GO" id="GO:0003677">
    <property type="term" value="F:DNA binding"/>
    <property type="evidence" value="ECO:0007669"/>
    <property type="project" value="InterPro"/>
</dbReference>
<keyword evidence="7" id="KW-0479">Metal-binding</keyword>
<evidence type="ECO:0000256" key="10">
    <source>
        <dbReference type="ARBA" id="ARBA00022840"/>
    </source>
</evidence>
<evidence type="ECO:0000256" key="13">
    <source>
        <dbReference type="ARBA" id="ARBA00023306"/>
    </source>
</evidence>
<evidence type="ECO:0000256" key="5">
    <source>
        <dbReference type="ARBA" id="ARBA00022618"/>
    </source>
</evidence>
<dbReference type="SUPFAM" id="SSF52113">
    <property type="entry name" value="BRCT domain"/>
    <property type="match status" value="1"/>
</dbReference>
<dbReference type="AlphaFoldDB" id="A0A6B2KYW2"/>
<dbReference type="GO" id="GO:0003910">
    <property type="term" value="F:DNA ligase (ATP) activity"/>
    <property type="evidence" value="ECO:0007669"/>
    <property type="project" value="UniProtKB-EC"/>
</dbReference>
<dbReference type="PANTHER" id="PTHR45674:SF9">
    <property type="entry name" value="DNA LIGASE 3"/>
    <property type="match status" value="1"/>
</dbReference>
<name>A0A6B2KYW2_9EUKA</name>
<dbReference type="CDD" id="cd07902">
    <property type="entry name" value="Adenylation_DNA_ligase_III"/>
    <property type="match status" value="1"/>
</dbReference>
<dbReference type="SUPFAM" id="SSF56091">
    <property type="entry name" value="DNA ligase/mRNA capping enzyme, catalytic domain"/>
    <property type="match status" value="1"/>
</dbReference>
<evidence type="ECO:0000313" key="19">
    <source>
        <dbReference type="EMBL" id="NDV29882.1"/>
    </source>
</evidence>
<evidence type="ECO:0000256" key="15">
    <source>
        <dbReference type="RuleBase" id="RU000617"/>
    </source>
</evidence>
<keyword evidence="10 15" id="KW-0067">ATP-binding</keyword>
<dbReference type="PANTHER" id="PTHR45674">
    <property type="entry name" value="DNA LIGASE 1/3 FAMILY MEMBER"/>
    <property type="match status" value="1"/>
</dbReference>
<dbReference type="SUPFAM" id="SSF117018">
    <property type="entry name" value="ATP-dependent DNA ligase DNA-binding domain"/>
    <property type="match status" value="1"/>
</dbReference>
<evidence type="ECO:0000256" key="6">
    <source>
        <dbReference type="ARBA" id="ARBA00022705"/>
    </source>
</evidence>
<dbReference type="GO" id="GO:0005524">
    <property type="term" value="F:ATP binding"/>
    <property type="evidence" value="ECO:0007669"/>
    <property type="project" value="UniProtKB-KW"/>
</dbReference>
<feature type="domain" description="BRCT" evidence="18">
    <location>
        <begin position="582"/>
        <end position="676"/>
    </location>
</feature>
<dbReference type="PROSITE" id="PS50160">
    <property type="entry name" value="DNA_LIGASE_A3"/>
    <property type="match status" value="1"/>
</dbReference>
<dbReference type="EMBL" id="GIBP01000913">
    <property type="protein sequence ID" value="NDV29882.1"/>
    <property type="molecule type" value="Transcribed_RNA"/>
</dbReference>
<dbReference type="NCBIfam" id="TIGR00574">
    <property type="entry name" value="dnl1"/>
    <property type="match status" value="1"/>
</dbReference>
<evidence type="ECO:0000256" key="11">
    <source>
        <dbReference type="ARBA" id="ARBA00023172"/>
    </source>
</evidence>
<dbReference type="InterPro" id="IPR016059">
    <property type="entry name" value="DNA_ligase_ATP-dep_CS"/>
</dbReference>
<keyword evidence="4 15" id="KW-0436">Ligase</keyword>
<dbReference type="Gene3D" id="3.40.50.10190">
    <property type="entry name" value="BRCT domain"/>
    <property type="match status" value="1"/>
</dbReference>
<evidence type="ECO:0000256" key="12">
    <source>
        <dbReference type="ARBA" id="ARBA00023204"/>
    </source>
</evidence>
<feature type="domain" description="ATP-dependent DNA ligase family profile" evidence="17">
    <location>
        <begin position="284"/>
        <end position="416"/>
    </location>
</feature>
<dbReference type="InterPro" id="IPR012309">
    <property type="entry name" value="DNA_ligase_ATP-dep_C"/>
</dbReference>
<dbReference type="GO" id="GO:0005634">
    <property type="term" value="C:nucleus"/>
    <property type="evidence" value="ECO:0007669"/>
    <property type="project" value="UniProtKB-SubCell"/>
</dbReference>
<protein>
    <recommendedName>
        <fullName evidence="15">DNA ligase</fullName>
        <ecNumber evidence="15">6.5.1.1</ecNumber>
    </recommendedName>
</protein>
<dbReference type="GO" id="GO:0051301">
    <property type="term" value="P:cell division"/>
    <property type="evidence" value="ECO:0007669"/>
    <property type="project" value="UniProtKB-KW"/>
</dbReference>
<dbReference type="InterPro" id="IPR050191">
    <property type="entry name" value="ATP-dep_DNA_ligase"/>
</dbReference>
<dbReference type="PROSITE" id="PS00697">
    <property type="entry name" value="DNA_LIGASE_A1"/>
    <property type="match status" value="1"/>
</dbReference>
<comment type="catalytic activity">
    <reaction evidence="14 15">
        <text>ATP + (deoxyribonucleotide)n-3'-hydroxyl + 5'-phospho-(deoxyribonucleotide)m = (deoxyribonucleotide)n+m + AMP + diphosphate.</text>
        <dbReference type="EC" id="6.5.1.1"/>
    </reaction>
</comment>
<comment type="similarity">
    <text evidence="3 16">Belongs to the ATP-dependent DNA ligase family.</text>
</comment>
<evidence type="ECO:0000256" key="8">
    <source>
        <dbReference type="ARBA" id="ARBA00022741"/>
    </source>
</evidence>
<evidence type="ECO:0000259" key="17">
    <source>
        <dbReference type="PROSITE" id="PS50160"/>
    </source>
</evidence>
<dbReference type="Gene3D" id="1.10.3260.10">
    <property type="entry name" value="DNA ligase, ATP-dependent, N-terminal domain"/>
    <property type="match status" value="1"/>
</dbReference>
<dbReference type="Gene3D" id="3.30.1490.70">
    <property type="match status" value="1"/>
</dbReference>
<dbReference type="Pfam" id="PF04675">
    <property type="entry name" value="DNA_ligase_A_N"/>
    <property type="match status" value="1"/>
</dbReference>
<evidence type="ECO:0000256" key="9">
    <source>
        <dbReference type="ARBA" id="ARBA00022763"/>
    </source>
</evidence>
<dbReference type="GO" id="GO:0006273">
    <property type="term" value="P:lagging strand elongation"/>
    <property type="evidence" value="ECO:0007669"/>
    <property type="project" value="TreeGrafter"/>
</dbReference>
<dbReference type="GO" id="GO:0006281">
    <property type="term" value="P:DNA repair"/>
    <property type="evidence" value="ECO:0007669"/>
    <property type="project" value="UniProtKB-KW"/>
</dbReference>
<evidence type="ECO:0000256" key="7">
    <source>
        <dbReference type="ARBA" id="ARBA00022723"/>
    </source>
</evidence>
<dbReference type="GO" id="GO:0006310">
    <property type="term" value="P:DNA recombination"/>
    <property type="evidence" value="ECO:0007669"/>
    <property type="project" value="UniProtKB-KW"/>
</dbReference>
<dbReference type="Pfam" id="PF01068">
    <property type="entry name" value="DNA_ligase_A_M"/>
    <property type="match status" value="1"/>
</dbReference>
<keyword evidence="6" id="KW-0235">DNA replication</keyword>
<comment type="cofactor">
    <cofactor evidence="1">
        <name>Mg(2+)</name>
        <dbReference type="ChEBI" id="CHEBI:18420"/>
    </cofactor>
</comment>
<dbReference type="InterPro" id="IPR036599">
    <property type="entry name" value="DNA_ligase_N_sf"/>
</dbReference>
<dbReference type="EC" id="6.5.1.1" evidence="15"/>
<keyword evidence="13" id="KW-0131">Cell cycle</keyword>
<evidence type="ECO:0000256" key="16">
    <source>
        <dbReference type="RuleBase" id="RU004196"/>
    </source>
</evidence>
<sequence length="677" mass="76745">MGSFEGDVYLLFRLLLCKEDKRVFRVREKGIVKCLSGLFGCSLQEMLTDLEQGDLGETAKKFFVASGLSKQKSTYTLKEVDDWLEELTNTTRDDQHTAAFKTFIERATGDDLKLICKIIDHDLKISIGARYALVALHPDAFNAYKNSNNLKAIIEKAKNYELKGDGGLKRKMSLSVNLMTPIKPMLARPNNTLEHTVQRCPNGMFAEIKYDGERVQIHKNNDEYKTYSRNLKPVAPHKIAEVQQYIPQAFTGATTIILDGEILLMDTNTNLPLPFGTLGIHKKTAFTNATVCLFIFDILYLNGEMLLGLPLCERRKILEENVKPIPGRIALSEVHRPKNVAELTAVFNKVVSENIEGLVVKDIHGTYEPNMRHWIKIKKEHFDGMCDTVDLIVLGAYYGTGNKGGLMSIFLMGVYDEKEDRFKTVCKVGNGFTDKTIQELQTAFPVVKIEKNEAKCPSWLSCKKMLLPDFVVKNPRETPIWEIKGAEFTISKFHTADSISIRFPRVIKVRDDKDWKTATSLKYLRSLYEKGGINRKKVDDEEEEENDEFNTIQPKMNSLKINTQTSQKSNTIAKKSKEDEVDGKDVFLGLNVIVYKVENEERLKGILKRGGAGLVDEDDEGFSIKNVTHIITEETNEKQLYNGVKQENPNCCVVSPLWIDACLKHNCLVSERNFLIS</sequence>
<dbReference type="PROSITE" id="PS00333">
    <property type="entry name" value="DNA_LIGASE_A2"/>
    <property type="match status" value="1"/>
</dbReference>
<evidence type="ECO:0000256" key="4">
    <source>
        <dbReference type="ARBA" id="ARBA00022598"/>
    </source>
</evidence>
<keyword evidence="11 15" id="KW-0233">DNA recombination</keyword>
<dbReference type="InterPro" id="IPR000977">
    <property type="entry name" value="DNA_ligase_ATP-dep"/>
</dbReference>
<accession>A0A6B2KYW2</accession>
<dbReference type="GO" id="GO:0046872">
    <property type="term" value="F:metal ion binding"/>
    <property type="evidence" value="ECO:0007669"/>
    <property type="project" value="UniProtKB-KW"/>
</dbReference>
<dbReference type="GO" id="GO:0071897">
    <property type="term" value="P:DNA biosynthetic process"/>
    <property type="evidence" value="ECO:0007669"/>
    <property type="project" value="InterPro"/>
</dbReference>
<comment type="subcellular location">
    <subcellularLocation>
        <location evidence="2">Nucleus</location>
    </subcellularLocation>
</comment>
<keyword evidence="8 15" id="KW-0547">Nucleotide-binding</keyword>
<dbReference type="Pfam" id="PF04679">
    <property type="entry name" value="DNA_ligase_A_C"/>
    <property type="match status" value="1"/>
</dbReference>
<proteinExistence type="inferred from homology"/>
<dbReference type="SUPFAM" id="SSF50249">
    <property type="entry name" value="Nucleic acid-binding proteins"/>
    <property type="match status" value="1"/>
</dbReference>
<dbReference type="InterPro" id="IPR012308">
    <property type="entry name" value="DNA_ligase_ATP-dep_N"/>
</dbReference>
<evidence type="ECO:0000256" key="1">
    <source>
        <dbReference type="ARBA" id="ARBA00001946"/>
    </source>
</evidence>
<evidence type="ECO:0000256" key="2">
    <source>
        <dbReference type="ARBA" id="ARBA00004123"/>
    </source>
</evidence>
<dbReference type="InterPro" id="IPR012340">
    <property type="entry name" value="NA-bd_OB-fold"/>
</dbReference>
<organism evidence="19">
    <name type="scientific">Arcella intermedia</name>
    <dbReference type="NCBI Taxonomy" id="1963864"/>
    <lineage>
        <taxon>Eukaryota</taxon>
        <taxon>Amoebozoa</taxon>
        <taxon>Tubulinea</taxon>
        <taxon>Elardia</taxon>
        <taxon>Arcellinida</taxon>
        <taxon>Sphaerothecina</taxon>
        <taxon>Arcellidae</taxon>
        <taxon>Arcella</taxon>
    </lineage>
</organism>